<name>A0A917WEP7_9ACTN</name>
<sequence>MTRPTSGGVGTRPTSGALGTGPTSGALGTGPTGGGVATGPTGGGVATGPQGGGAGIPPRPAAVLQAHAVRSATARSLLLHGHDRRPREAHRPLSALLAGTALAAVIVAAAVISSRVSMLLGR</sequence>
<keyword evidence="4" id="KW-1185">Reference proteome</keyword>
<keyword evidence="2" id="KW-0812">Transmembrane</keyword>
<feature type="compositionally biased region" description="Low complexity" evidence="1">
    <location>
        <begin position="13"/>
        <end position="26"/>
    </location>
</feature>
<comment type="caution">
    <text evidence="3">The sequence shown here is derived from an EMBL/GenBank/DDBJ whole genome shotgun (WGS) entry which is preliminary data.</text>
</comment>
<gene>
    <name evidence="3" type="ORF">GCM10011594_15040</name>
</gene>
<organism evidence="3 4">
    <name type="scientific">Nakamurella endophytica</name>
    <dbReference type="NCBI Taxonomy" id="1748367"/>
    <lineage>
        <taxon>Bacteria</taxon>
        <taxon>Bacillati</taxon>
        <taxon>Actinomycetota</taxon>
        <taxon>Actinomycetes</taxon>
        <taxon>Nakamurellales</taxon>
        <taxon>Nakamurellaceae</taxon>
        <taxon>Nakamurella</taxon>
    </lineage>
</organism>
<keyword evidence="2" id="KW-1133">Transmembrane helix</keyword>
<accession>A0A917WEP7</accession>
<feature type="region of interest" description="Disordered" evidence="1">
    <location>
        <begin position="1"/>
        <end position="60"/>
    </location>
</feature>
<evidence type="ECO:0000313" key="3">
    <source>
        <dbReference type="EMBL" id="GGL96314.1"/>
    </source>
</evidence>
<evidence type="ECO:0000256" key="2">
    <source>
        <dbReference type="SAM" id="Phobius"/>
    </source>
</evidence>
<dbReference type="Proteomes" id="UP000655208">
    <property type="component" value="Unassembled WGS sequence"/>
</dbReference>
<feature type="transmembrane region" description="Helical" evidence="2">
    <location>
        <begin position="93"/>
        <end position="112"/>
    </location>
</feature>
<proteinExistence type="predicted"/>
<protein>
    <submittedName>
        <fullName evidence="3">Uncharacterized protein</fullName>
    </submittedName>
</protein>
<evidence type="ECO:0000256" key="1">
    <source>
        <dbReference type="SAM" id="MobiDB-lite"/>
    </source>
</evidence>
<dbReference type="EMBL" id="BMNA01000003">
    <property type="protein sequence ID" value="GGL96314.1"/>
    <property type="molecule type" value="Genomic_DNA"/>
</dbReference>
<feature type="compositionally biased region" description="Gly residues" evidence="1">
    <location>
        <begin position="27"/>
        <end position="55"/>
    </location>
</feature>
<dbReference type="AlphaFoldDB" id="A0A917WEP7"/>
<evidence type="ECO:0000313" key="4">
    <source>
        <dbReference type="Proteomes" id="UP000655208"/>
    </source>
</evidence>
<reference evidence="3" key="1">
    <citation type="journal article" date="2014" name="Int. J. Syst. Evol. Microbiol.">
        <title>Complete genome sequence of Corynebacterium casei LMG S-19264T (=DSM 44701T), isolated from a smear-ripened cheese.</title>
        <authorList>
            <consortium name="US DOE Joint Genome Institute (JGI-PGF)"/>
            <person name="Walter F."/>
            <person name="Albersmeier A."/>
            <person name="Kalinowski J."/>
            <person name="Ruckert C."/>
        </authorList>
    </citation>
    <scope>NUCLEOTIDE SEQUENCE</scope>
    <source>
        <strain evidence="3">CGMCC 4.7308</strain>
    </source>
</reference>
<reference evidence="3" key="2">
    <citation type="submission" date="2020-09" db="EMBL/GenBank/DDBJ databases">
        <authorList>
            <person name="Sun Q."/>
            <person name="Zhou Y."/>
        </authorList>
    </citation>
    <scope>NUCLEOTIDE SEQUENCE</scope>
    <source>
        <strain evidence="3">CGMCC 4.7308</strain>
    </source>
</reference>
<keyword evidence="2" id="KW-0472">Membrane</keyword>